<feature type="compositionally biased region" description="Polar residues" evidence="6">
    <location>
        <begin position="122"/>
        <end position="132"/>
    </location>
</feature>
<evidence type="ECO:0000256" key="4">
    <source>
        <dbReference type="ARBA" id="ARBA00023204"/>
    </source>
</evidence>
<dbReference type="SUPFAM" id="SSF49879">
    <property type="entry name" value="SMAD/FHA domain"/>
    <property type="match status" value="1"/>
</dbReference>
<dbReference type="Pfam" id="PF10283">
    <property type="entry name" value="zf-CCHH"/>
    <property type="match status" value="2"/>
</dbReference>
<protein>
    <submittedName>
        <fullName evidence="9">Aprataxin and PNKP like factor</fullName>
    </submittedName>
</protein>
<reference evidence="9" key="2">
    <citation type="submission" date="2025-09" db="UniProtKB">
        <authorList>
            <consortium name="Ensembl"/>
        </authorList>
    </citation>
    <scope>IDENTIFICATION</scope>
</reference>
<evidence type="ECO:0000259" key="8">
    <source>
        <dbReference type="Pfam" id="PF17913"/>
    </source>
</evidence>
<feature type="compositionally biased region" description="Basic residues" evidence="6">
    <location>
        <begin position="423"/>
        <end position="434"/>
    </location>
</feature>
<feature type="compositionally biased region" description="Basic and acidic residues" evidence="6">
    <location>
        <begin position="201"/>
        <end position="210"/>
    </location>
</feature>
<dbReference type="InterPro" id="IPR008984">
    <property type="entry name" value="SMAD_FHA_dom_sf"/>
</dbReference>
<keyword evidence="10" id="KW-1185">Reference proteome</keyword>
<feature type="compositionally biased region" description="Basic and acidic residues" evidence="6">
    <location>
        <begin position="408"/>
        <end position="422"/>
    </location>
</feature>
<organism evidence="9 10">
    <name type="scientific">Salvator merianae</name>
    <name type="common">Argentine black and white tegu</name>
    <name type="synonym">Tupinambis merianae</name>
    <dbReference type="NCBI Taxonomy" id="96440"/>
    <lineage>
        <taxon>Eukaryota</taxon>
        <taxon>Metazoa</taxon>
        <taxon>Chordata</taxon>
        <taxon>Craniata</taxon>
        <taxon>Vertebrata</taxon>
        <taxon>Euteleostomi</taxon>
        <taxon>Lepidosauria</taxon>
        <taxon>Squamata</taxon>
        <taxon>Bifurcata</taxon>
        <taxon>Unidentata</taxon>
        <taxon>Episquamata</taxon>
        <taxon>Laterata</taxon>
        <taxon>Teiioidea</taxon>
        <taxon>Teiidae</taxon>
        <taxon>Salvator</taxon>
    </lineage>
</organism>
<dbReference type="InterPro" id="IPR039253">
    <property type="entry name" value="APLF"/>
</dbReference>
<evidence type="ECO:0000256" key="1">
    <source>
        <dbReference type="ARBA" id="ARBA00004123"/>
    </source>
</evidence>
<dbReference type="GeneTree" id="ENSGT00390000010591"/>
<feature type="compositionally biased region" description="Polar residues" evidence="6">
    <location>
        <begin position="270"/>
        <end position="285"/>
    </location>
</feature>
<dbReference type="GO" id="GO:0035861">
    <property type="term" value="C:site of double-strand break"/>
    <property type="evidence" value="ECO:0007669"/>
    <property type="project" value="Ensembl"/>
</dbReference>
<feature type="compositionally biased region" description="Low complexity" evidence="6">
    <location>
        <begin position="334"/>
        <end position="351"/>
    </location>
</feature>
<comment type="subcellular location">
    <subcellularLocation>
        <location evidence="1">Nucleus</location>
    </subcellularLocation>
</comment>
<dbReference type="AlphaFoldDB" id="A0A8D0BCF7"/>
<dbReference type="Ensembl" id="ENSSMRT00000007556.1">
    <property type="protein sequence ID" value="ENSSMRP00000006445.1"/>
    <property type="gene ID" value="ENSSMRG00000005216.1"/>
</dbReference>
<proteinExistence type="predicted"/>
<dbReference type="GO" id="GO:0003906">
    <property type="term" value="F:DNA-(apurinic or apyrimidinic site) endonuclease activity"/>
    <property type="evidence" value="ECO:0007669"/>
    <property type="project" value="Ensembl"/>
</dbReference>
<sequence length="501" mass="57042">MSGFWLAPADEGGVPVALPPGETVIGRGAWLGITDKRVSRNHAILKVTGDQLSIKPVHVNPCFYRSAPNSELLPLDSDKWHQLKPGDNIALLVNKYVFRILFSPDEKQLREECDFCTEDTPNHTPSTLQLTGMSHRDLSQPQTPSSSRGQCLEKTDEIPKKTSDTIPENQEPKPAQRKRILPVWMLQEDLRVQSPLASVPARERTKDIKEPKRKRKITENEDPAFVNKEMKRTSSEPVVREMEKNESYLALQTAEVSAGQFHLQDEELKVSSNGQTCQPGDTDATSTRESKTEKVSSKHEQDNWEKSSQSPVHQDEIEDLTPTQVNEIDISDLAESQDTSQSSSATSHQRTACRYGKNCYRKNPIHFQQFSHPGDSDYQDPESVSQDEDDNRPECPYGTSCYRKNPQHKLEYKHTKPPESERRRLRPKAVKKGRSVLDDDSDNNGESNEYDLNDSFIDDEEEEECDPTDEDSDWEPDFQDEDDEDVDTLLQEAKKFVKTKK</sequence>
<dbReference type="Pfam" id="PF17913">
    <property type="entry name" value="FHA_2"/>
    <property type="match status" value="1"/>
</dbReference>
<reference evidence="9" key="1">
    <citation type="submission" date="2025-08" db="UniProtKB">
        <authorList>
            <consortium name="Ensembl"/>
        </authorList>
    </citation>
    <scope>IDENTIFICATION</scope>
</reference>
<dbReference type="GO" id="GO:0140861">
    <property type="term" value="P:DNA repair-dependent chromatin remodeling"/>
    <property type="evidence" value="ECO:0007669"/>
    <property type="project" value="Ensembl"/>
</dbReference>
<evidence type="ECO:0000256" key="5">
    <source>
        <dbReference type="ARBA" id="ARBA00023242"/>
    </source>
</evidence>
<evidence type="ECO:0000256" key="6">
    <source>
        <dbReference type="SAM" id="MobiDB-lite"/>
    </source>
</evidence>
<feature type="region of interest" description="Disordered" evidence="6">
    <location>
        <begin position="119"/>
        <end position="178"/>
    </location>
</feature>
<dbReference type="PANTHER" id="PTHR21315:SF2">
    <property type="entry name" value="APRATAXIN AND PNK-LIKE FACTOR"/>
    <property type="match status" value="1"/>
</dbReference>
<feature type="domain" description="PBZ-type" evidence="7">
    <location>
        <begin position="350"/>
        <end position="375"/>
    </location>
</feature>
<feature type="compositionally biased region" description="Acidic residues" evidence="6">
    <location>
        <begin position="438"/>
        <end position="486"/>
    </location>
</feature>
<dbReference type="InterPro" id="IPR019406">
    <property type="entry name" value="APLF_PBZ"/>
</dbReference>
<dbReference type="GO" id="GO:0042393">
    <property type="term" value="F:histone binding"/>
    <property type="evidence" value="ECO:0007669"/>
    <property type="project" value="Ensembl"/>
</dbReference>
<evidence type="ECO:0000256" key="2">
    <source>
        <dbReference type="ARBA" id="ARBA00022763"/>
    </source>
</evidence>
<dbReference type="OMA" id="PCFYRSS"/>
<feature type="region of interest" description="Disordered" evidence="6">
    <location>
        <begin position="196"/>
        <end position="222"/>
    </location>
</feature>
<dbReference type="GO" id="GO:0000166">
    <property type="term" value="F:nucleotide binding"/>
    <property type="evidence" value="ECO:0007669"/>
    <property type="project" value="Ensembl"/>
</dbReference>
<dbReference type="GO" id="GO:0006303">
    <property type="term" value="P:double-strand break repair via nonhomologous end joining"/>
    <property type="evidence" value="ECO:0007669"/>
    <property type="project" value="Ensembl"/>
</dbReference>
<dbReference type="PANTHER" id="PTHR21315">
    <property type="entry name" value="APRATAXIN AND PNK-LIKE FACTOR-RELATED"/>
    <property type="match status" value="1"/>
</dbReference>
<dbReference type="GO" id="GO:0140713">
    <property type="term" value="F:histone chaperone activity"/>
    <property type="evidence" value="ECO:0007669"/>
    <property type="project" value="Ensembl"/>
</dbReference>
<dbReference type="GO" id="GO:0072572">
    <property type="term" value="F:poly-ADP-D-ribose binding"/>
    <property type="evidence" value="ECO:0007669"/>
    <property type="project" value="Ensembl"/>
</dbReference>
<dbReference type="GO" id="GO:0005654">
    <property type="term" value="C:nucleoplasm"/>
    <property type="evidence" value="ECO:0007669"/>
    <property type="project" value="Ensembl"/>
</dbReference>
<keyword evidence="2" id="KW-0227">DNA damage</keyword>
<feature type="compositionally biased region" description="Basic and acidic residues" evidence="6">
    <location>
        <begin position="151"/>
        <end position="163"/>
    </location>
</feature>
<dbReference type="GO" id="GO:0160002">
    <property type="term" value="F:ADP-D-ribose modification-dependent protein binding"/>
    <property type="evidence" value="ECO:0007669"/>
    <property type="project" value="Ensembl"/>
</dbReference>
<evidence type="ECO:0000313" key="10">
    <source>
        <dbReference type="Proteomes" id="UP000694421"/>
    </source>
</evidence>
<accession>A0A8D0BCF7</accession>
<dbReference type="Gene3D" id="2.60.200.20">
    <property type="match status" value="1"/>
</dbReference>
<keyword evidence="3" id="KW-0378">Hydrolase</keyword>
<evidence type="ECO:0000313" key="9">
    <source>
        <dbReference type="Ensembl" id="ENSSMRP00000006445.1"/>
    </source>
</evidence>
<dbReference type="Proteomes" id="UP000694421">
    <property type="component" value="Unplaced"/>
</dbReference>
<feature type="region of interest" description="Disordered" evidence="6">
    <location>
        <begin position="364"/>
        <end position="486"/>
    </location>
</feature>
<keyword evidence="5" id="KW-0539">Nucleus</keyword>
<dbReference type="GO" id="GO:0000012">
    <property type="term" value="P:single strand break repair"/>
    <property type="evidence" value="ECO:0007669"/>
    <property type="project" value="Ensembl"/>
</dbReference>
<evidence type="ECO:0000259" key="7">
    <source>
        <dbReference type="Pfam" id="PF10283"/>
    </source>
</evidence>
<feature type="compositionally biased region" description="Polar residues" evidence="6">
    <location>
        <begin position="139"/>
        <end position="149"/>
    </location>
</feature>
<feature type="compositionally biased region" description="Basic and acidic residues" evidence="6">
    <location>
        <begin position="286"/>
        <end position="305"/>
    </location>
</feature>
<feature type="domain" description="PNK FHA" evidence="8">
    <location>
        <begin position="5"/>
        <end position="62"/>
    </location>
</feature>
<feature type="region of interest" description="Disordered" evidence="6">
    <location>
        <begin position="269"/>
        <end position="351"/>
    </location>
</feature>
<dbReference type="GO" id="GO:0008408">
    <property type="term" value="F:3'-5' exonuclease activity"/>
    <property type="evidence" value="ECO:0007669"/>
    <property type="project" value="Ensembl"/>
</dbReference>
<keyword evidence="4" id="KW-0234">DNA repair</keyword>
<feature type="compositionally biased region" description="Acidic residues" evidence="6">
    <location>
        <begin position="377"/>
        <end position="391"/>
    </location>
</feature>
<name>A0A8D0BCF7_SALMN</name>
<feature type="domain" description="PBZ-type" evidence="7">
    <location>
        <begin position="392"/>
        <end position="416"/>
    </location>
</feature>
<dbReference type="InterPro" id="IPR041388">
    <property type="entry name" value="FHA_2"/>
</dbReference>
<dbReference type="GO" id="GO:0071168">
    <property type="term" value="P:protein localization to chromatin"/>
    <property type="evidence" value="ECO:0007669"/>
    <property type="project" value="Ensembl"/>
</dbReference>
<dbReference type="FunFam" id="2.60.200.20:FF:000061">
    <property type="entry name" value="Zgc:165656 protein"/>
    <property type="match status" value="1"/>
</dbReference>
<evidence type="ECO:0000256" key="3">
    <source>
        <dbReference type="ARBA" id="ARBA00022801"/>
    </source>
</evidence>